<keyword evidence="3" id="KW-1185">Reference proteome</keyword>
<evidence type="ECO:0000313" key="2">
    <source>
        <dbReference type="EMBL" id="KAK3494452.1"/>
    </source>
</evidence>
<name>A0AAJ0I9H6_9PEZI</name>
<dbReference type="AlphaFoldDB" id="A0AAJ0I9H6"/>
<evidence type="ECO:0000256" key="1">
    <source>
        <dbReference type="SAM" id="Phobius"/>
    </source>
</evidence>
<gene>
    <name evidence="2" type="ORF">B0T23DRAFT_108663</name>
</gene>
<dbReference type="GeneID" id="87869446"/>
<dbReference type="RefSeq" id="XP_062693881.1">
    <property type="nucleotide sequence ID" value="XM_062831824.1"/>
</dbReference>
<comment type="caution">
    <text evidence="2">The sequence shown here is derived from an EMBL/GenBank/DDBJ whole genome shotgun (WGS) entry which is preliminary data.</text>
</comment>
<reference evidence="2 3" key="1">
    <citation type="journal article" date="2023" name="Mol. Phylogenet. Evol.">
        <title>Genome-scale phylogeny and comparative genomics of the fungal order Sordariales.</title>
        <authorList>
            <person name="Hensen N."/>
            <person name="Bonometti L."/>
            <person name="Westerberg I."/>
            <person name="Brannstrom I.O."/>
            <person name="Guillou S."/>
            <person name="Cros-Aarteil S."/>
            <person name="Calhoun S."/>
            <person name="Haridas S."/>
            <person name="Kuo A."/>
            <person name="Mondo S."/>
            <person name="Pangilinan J."/>
            <person name="Riley R."/>
            <person name="LaButti K."/>
            <person name="Andreopoulos B."/>
            <person name="Lipzen A."/>
            <person name="Chen C."/>
            <person name="Yan M."/>
            <person name="Daum C."/>
            <person name="Ng V."/>
            <person name="Clum A."/>
            <person name="Steindorff A."/>
            <person name="Ohm R.A."/>
            <person name="Martin F."/>
            <person name="Silar P."/>
            <person name="Natvig D.O."/>
            <person name="Lalanne C."/>
            <person name="Gautier V."/>
            <person name="Ament-Velasquez S.L."/>
            <person name="Kruys A."/>
            <person name="Hutchinson M.I."/>
            <person name="Powell A.J."/>
            <person name="Barry K."/>
            <person name="Miller A.N."/>
            <person name="Grigoriev I.V."/>
            <person name="Debuchy R."/>
            <person name="Gladieux P."/>
            <person name="Hiltunen Thoren M."/>
            <person name="Johannesson H."/>
        </authorList>
    </citation>
    <scope>NUCLEOTIDE SEQUENCE [LARGE SCALE GENOMIC DNA]</scope>
    <source>
        <strain evidence="2 3">FGSC 10403</strain>
    </source>
</reference>
<evidence type="ECO:0000313" key="3">
    <source>
        <dbReference type="Proteomes" id="UP001285908"/>
    </source>
</evidence>
<accession>A0AAJ0I9H6</accession>
<feature type="transmembrane region" description="Helical" evidence="1">
    <location>
        <begin position="52"/>
        <end position="74"/>
    </location>
</feature>
<dbReference type="Proteomes" id="UP001285908">
    <property type="component" value="Unassembled WGS sequence"/>
</dbReference>
<keyword evidence="1" id="KW-0812">Transmembrane</keyword>
<feature type="transmembrane region" description="Helical" evidence="1">
    <location>
        <begin position="112"/>
        <end position="135"/>
    </location>
</feature>
<organism evidence="2 3">
    <name type="scientific">Neurospora hispaniola</name>
    <dbReference type="NCBI Taxonomy" id="588809"/>
    <lineage>
        <taxon>Eukaryota</taxon>
        <taxon>Fungi</taxon>
        <taxon>Dikarya</taxon>
        <taxon>Ascomycota</taxon>
        <taxon>Pezizomycotina</taxon>
        <taxon>Sordariomycetes</taxon>
        <taxon>Sordariomycetidae</taxon>
        <taxon>Sordariales</taxon>
        <taxon>Sordariaceae</taxon>
        <taxon>Neurospora</taxon>
    </lineage>
</organism>
<keyword evidence="1" id="KW-0472">Membrane</keyword>
<keyword evidence="1" id="KW-1133">Transmembrane helix</keyword>
<proteinExistence type="predicted"/>
<sequence>MKKRMSNSALDVVTVQIHFVQELYTTILRDTVLHYRNRHYERHIHAMGQQCLISYTCFAFVHSLNVCISHVLFYPKIGYQTHLSMPTCPGRRETCSDRLMIDMHDGLSYAGFYAFVVILSAIGMVEKLFLLIMFIMKISSNRTKSALCIRRILRSHARSDIDYGYLHATPVV</sequence>
<protein>
    <submittedName>
        <fullName evidence="2">Uncharacterized protein</fullName>
    </submittedName>
</protein>
<dbReference type="EMBL" id="JAULSX010000003">
    <property type="protein sequence ID" value="KAK3494452.1"/>
    <property type="molecule type" value="Genomic_DNA"/>
</dbReference>